<evidence type="ECO:0000313" key="2">
    <source>
        <dbReference type="Proteomes" id="UP000230233"/>
    </source>
</evidence>
<keyword evidence="2" id="KW-1185">Reference proteome</keyword>
<dbReference type="Proteomes" id="UP000230233">
    <property type="component" value="Unassembled WGS sequence"/>
</dbReference>
<reference evidence="2" key="1">
    <citation type="submission" date="2017-10" db="EMBL/GenBank/DDBJ databases">
        <title>Rapid genome shrinkage in a self-fertile nematode reveals novel sperm competition proteins.</title>
        <authorList>
            <person name="Yin D."/>
            <person name="Schwarz E.M."/>
            <person name="Thomas C.G."/>
            <person name="Felde R.L."/>
            <person name="Korf I.F."/>
            <person name="Cutter A.D."/>
            <person name="Schartner C.M."/>
            <person name="Ralston E.J."/>
            <person name="Meyer B.J."/>
            <person name="Haag E.S."/>
        </authorList>
    </citation>
    <scope>NUCLEOTIDE SEQUENCE [LARGE SCALE GENOMIC DNA]</scope>
    <source>
        <strain evidence="2">JU1422</strain>
    </source>
</reference>
<proteinExistence type="predicted"/>
<comment type="caution">
    <text evidence="1">The sequence shown here is derived from an EMBL/GenBank/DDBJ whole genome shotgun (WGS) entry which is preliminary data.</text>
</comment>
<evidence type="ECO:0000313" key="1">
    <source>
        <dbReference type="EMBL" id="PIC12650.1"/>
    </source>
</evidence>
<protein>
    <submittedName>
        <fullName evidence="1">Uncharacterized protein</fullName>
    </submittedName>
</protein>
<organism evidence="1 2">
    <name type="scientific">Caenorhabditis nigoni</name>
    <dbReference type="NCBI Taxonomy" id="1611254"/>
    <lineage>
        <taxon>Eukaryota</taxon>
        <taxon>Metazoa</taxon>
        <taxon>Ecdysozoa</taxon>
        <taxon>Nematoda</taxon>
        <taxon>Chromadorea</taxon>
        <taxon>Rhabditida</taxon>
        <taxon>Rhabditina</taxon>
        <taxon>Rhabditomorpha</taxon>
        <taxon>Rhabditoidea</taxon>
        <taxon>Rhabditidae</taxon>
        <taxon>Peloderinae</taxon>
        <taxon>Caenorhabditis</taxon>
    </lineage>
</organism>
<name>A0A2G5SC92_9PELO</name>
<dbReference type="EMBL" id="PDUG01000020">
    <property type="protein sequence ID" value="PIC12650.1"/>
    <property type="molecule type" value="Genomic_DNA"/>
</dbReference>
<dbReference type="AlphaFoldDB" id="A0A2G5SC92"/>
<accession>A0A2G5SC92</accession>
<gene>
    <name evidence="1" type="ORF">B9Z55_028301</name>
</gene>
<sequence length="139" mass="15954">MWGSTWHQKFVQNRPSPILMKFLPDASLVMDSILAKFEDLFSSSSCFFRSTKKAAKIASKSIFSEKMRVAKMYEDNENKSSNFARILSMTSDASGKNFIKIGDGRFWTNFWCHVLPHMVKPHFWAHFGLKLALCSGYPT</sequence>